<dbReference type="EMBL" id="CP048222">
    <property type="protein sequence ID" value="QHT67239.1"/>
    <property type="molecule type" value="Genomic_DNA"/>
</dbReference>
<sequence>MKKKIKGGFIRFAIMDKEYTHNFSAQDKLGWLEHYVYIGRPETGMKDFIRLKYVQADQRKKFVANDHIKILSYEFDYSLL</sequence>
<name>A0A6C0GH31_9BACT</name>
<dbReference type="AlphaFoldDB" id="A0A6C0GH31"/>
<protein>
    <submittedName>
        <fullName evidence="1">Uncharacterized protein</fullName>
    </submittedName>
</protein>
<accession>A0A6C0GH31</accession>
<dbReference type="RefSeq" id="WP_162443280.1">
    <property type="nucleotide sequence ID" value="NZ_CP048222.1"/>
</dbReference>
<reference evidence="1 2" key="1">
    <citation type="submission" date="2020-01" db="EMBL/GenBank/DDBJ databases">
        <authorList>
            <person name="Kim M.K."/>
        </authorList>
    </citation>
    <scope>NUCLEOTIDE SEQUENCE [LARGE SCALE GENOMIC DNA]</scope>
    <source>
        <strain evidence="1 2">172606-1</strain>
    </source>
</reference>
<dbReference type="Proteomes" id="UP000480178">
    <property type="component" value="Chromosome"/>
</dbReference>
<evidence type="ECO:0000313" key="2">
    <source>
        <dbReference type="Proteomes" id="UP000480178"/>
    </source>
</evidence>
<keyword evidence="2" id="KW-1185">Reference proteome</keyword>
<proteinExistence type="predicted"/>
<evidence type="ECO:0000313" key="1">
    <source>
        <dbReference type="EMBL" id="QHT67239.1"/>
    </source>
</evidence>
<organism evidence="1 2">
    <name type="scientific">Rhodocytophaga rosea</name>
    <dbReference type="NCBI Taxonomy" id="2704465"/>
    <lineage>
        <taxon>Bacteria</taxon>
        <taxon>Pseudomonadati</taxon>
        <taxon>Bacteroidota</taxon>
        <taxon>Cytophagia</taxon>
        <taxon>Cytophagales</taxon>
        <taxon>Rhodocytophagaceae</taxon>
        <taxon>Rhodocytophaga</taxon>
    </lineage>
</organism>
<gene>
    <name evidence="1" type="ORF">GXP67_11610</name>
</gene>
<dbReference type="KEGG" id="rhoz:GXP67_11610"/>